<dbReference type="SUPFAM" id="SSF50969">
    <property type="entry name" value="YVTN repeat-like/Quinoprotein amine dehydrogenase"/>
    <property type="match status" value="1"/>
</dbReference>
<reference evidence="2 3" key="2">
    <citation type="submission" date="2019-09" db="EMBL/GenBank/DDBJ databases">
        <authorList>
            <person name="Jin C."/>
        </authorList>
    </citation>
    <scope>NUCLEOTIDE SEQUENCE [LARGE SCALE GENOMIC DNA]</scope>
    <source>
        <strain evidence="2 3">BN140078</strain>
    </source>
</reference>
<dbReference type="Proteomes" id="UP000324611">
    <property type="component" value="Unassembled WGS sequence"/>
</dbReference>
<dbReference type="Gene3D" id="2.130.10.10">
    <property type="entry name" value="YVTN repeat-like/Quinoprotein amine dehydrogenase"/>
    <property type="match status" value="1"/>
</dbReference>
<proteinExistence type="predicted"/>
<dbReference type="EMBL" id="VUOC01000004">
    <property type="protein sequence ID" value="KAA2239970.1"/>
    <property type="molecule type" value="Genomic_DNA"/>
</dbReference>
<comment type="caution">
    <text evidence="2">The sequence shown here is derived from an EMBL/GenBank/DDBJ whole genome shotgun (WGS) entry which is preliminary data.</text>
</comment>
<dbReference type="InterPro" id="IPR015943">
    <property type="entry name" value="WD40/YVTN_repeat-like_dom_sf"/>
</dbReference>
<dbReference type="RefSeq" id="WP_149841147.1">
    <property type="nucleotide sequence ID" value="NZ_VUOC01000004.1"/>
</dbReference>
<dbReference type="AlphaFoldDB" id="A0A5B2VMT0"/>
<name>A0A5B2VMT0_9BACT</name>
<feature type="chain" id="PRO_5023017703" evidence="1">
    <location>
        <begin position="22"/>
        <end position="379"/>
    </location>
</feature>
<dbReference type="PROSITE" id="PS51257">
    <property type="entry name" value="PROKAR_LIPOPROTEIN"/>
    <property type="match status" value="1"/>
</dbReference>
<protein>
    <submittedName>
        <fullName evidence="2">DUF5074 domain-containing protein</fullName>
    </submittedName>
</protein>
<feature type="signal peptide" evidence="1">
    <location>
        <begin position="1"/>
        <end position="21"/>
    </location>
</feature>
<gene>
    <name evidence="2" type="ORF">F0L74_27710</name>
</gene>
<sequence length="379" mass="40520">MKKQLLPLLLLLAAVPMLFTACQKEDALLPLQQQDAASLARVNATPNALLAGNYADGFFVANEGWFGHGTGDVHFYSYAGDSLSLNVYHKENPTGTLGTATSTLQYATIFNGKMYIVIKVGGPMVVVDANTMVETGRISSLPANDGHAFVGIDASHGFLSAKDGVYPVTLSPLSIGTKISGISGYTGDMIKAGSYVFALSQTDGVVAINTSNNTVAQKFGIANLAFAAGKDGNVYYTTSDSLIRINPVTLARTRIVKLPFTTPSPWGAWRHAAIASSTVDSAIYIVRNNNFAGGTQLYRYIFNTPSSITTPFITLPNGQFFYGAGVGYNKDKNELALTTINGSITGDVNRILIYNASTAVLKKTLTYNGWYFPAMPVFH</sequence>
<evidence type="ECO:0000256" key="1">
    <source>
        <dbReference type="SAM" id="SignalP"/>
    </source>
</evidence>
<keyword evidence="3" id="KW-1185">Reference proteome</keyword>
<dbReference type="Pfam" id="PF16819">
    <property type="entry name" value="DUF5074"/>
    <property type="match status" value="1"/>
</dbReference>
<keyword evidence="1" id="KW-0732">Signal</keyword>
<evidence type="ECO:0000313" key="2">
    <source>
        <dbReference type="EMBL" id="KAA2239970.1"/>
    </source>
</evidence>
<reference evidence="2 3" key="1">
    <citation type="submission" date="2019-09" db="EMBL/GenBank/DDBJ databases">
        <title>Chitinophaga ginsengihumi sp. nov., isolated from soil of ginseng rhizosphere.</title>
        <authorList>
            <person name="Lee J."/>
        </authorList>
    </citation>
    <scope>NUCLEOTIDE SEQUENCE [LARGE SCALE GENOMIC DNA]</scope>
    <source>
        <strain evidence="2 3">BN140078</strain>
    </source>
</reference>
<dbReference type="InterPro" id="IPR011044">
    <property type="entry name" value="Quino_amine_DH_bsu"/>
</dbReference>
<evidence type="ECO:0000313" key="3">
    <source>
        <dbReference type="Proteomes" id="UP000324611"/>
    </source>
</evidence>
<accession>A0A5B2VMT0</accession>
<dbReference type="InterPro" id="IPR031815">
    <property type="entry name" value="DUF5074"/>
</dbReference>
<organism evidence="2 3">
    <name type="scientific">Chitinophaga agrisoli</name>
    <dbReference type="NCBI Taxonomy" id="2607653"/>
    <lineage>
        <taxon>Bacteria</taxon>
        <taxon>Pseudomonadati</taxon>
        <taxon>Bacteroidota</taxon>
        <taxon>Chitinophagia</taxon>
        <taxon>Chitinophagales</taxon>
        <taxon>Chitinophagaceae</taxon>
        <taxon>Chitinophaga</taxon>
    </lineage>
</organism>